<evidence type="ECO:0000313" key="3">
    <source>
        <dbReference type="Proteomes" id="UP000291483"/>
    </source>
</evidence>
<dbReference type="Proteomes" id="UP000291483">
    <property type="component" value="Unassembled WGS sequence"/>
</dbReference>
<name>A0A4Q8ARM2_9MICO</name>
<evidence type="ECO:0000313" key="2">
    <source>
        <dbReference type="EMBL" id="RZU66755.1"/>
    </source>
</evidence>
<comment type="caution">
    <text evidence="2">The sequence shown here is derived from an EMBL/GenBank/DDBJ whole genome shotgun (WGS) entry which is preliminary data.</text>
</comment>
<dbReference type="InterPro" id="IPR006944">
    <property type="entry name" value="Phage/GTA_portal"/>
</dbReference>
<evidence type="ECO:0000256" key="1">
    <source>
        <dbReference type="SAM" id="MobiDB-lite"/>
    </source>
</evidence>
<sequence>MGRIADWLLGPVPAEPTHTRSEETLASDPSTALVIPPRAGSGSTRSVSAGEALGVSMAYRAIQIHAVASKQLSIVALRERDGKALPIAPSLVRRPDVRLTRSSFVEQCVVSLASQGNAYWLKSFEAPGVVRNVQCLNPLDVVPMGDANGELAGYSYRGRDLNIDEVQHLSLLRVPGSLKGLGPIQAAQVELRGALDLRDYSQNWFQDSGIPNGVLKSDQHLQSDTAAQAKATWNESQGAKKGVAVLGAGLSYQPIYLSPADAQFLESQKFTVTQIARLFGVPASLMLASVEGSAQTYANVEQDWLGYVRFALMAYLVEIEDALSDLLPRGTVAKFNIEALLRADTTTRYGAHKTGIEAGFLTIPEVRAIENLPPLPETTTPKEIPND</sequence>
<proteinExistence type="predicted"/>
<dbReference type="OrthoDB" id="9765386at2"/>
<protein>
    <submittedName>
        <fullName evidence="2">HK97 family phage portal protein</fullName>
    </submittedName>
</protein>
<keyword evidence="3" id="KW-1185">Reference proteome</keyword>
<dbReference type="AlphaFoldDB" id="A0A4Q8ARM2"/>
<dbReference type="Pfam" id="PF04860">
    <property type="entry name" value="Phage_portal"/>
    <property type="match status" value="1"/>
</dbReference>
<organism evidence="2 3">
    <name type="scientific">Microterricola gilva</name>
    <dbReference type="NCBI Taxonomy" id="393267"/>
    <lineage>
        <taxon>Bacteria</taxon>
        <taxon>Bacillati</taxon>
        <taxon>Actinomycetota</taxon>
        <taxon>Actinomycetes</taxon>
        <taxon>Micrococcales</taxon>
        <taxon>Microbacteriaceae</taxon>
        <taxon>Microterricola</taxon>
    </lineage>
</organism>
<reference evidence="2 3" key="1">
    <citation type="submission" date="2019-02" db="EMBL/GenBank/DDBJ databases">
        <title>Sequencing the genomes of 1000 actinobacteria strains.</title>
        <authorList>
            <person name="Klenk H.-P."/>
        </authorList>
    </citation>
    <scope>NUCLEOTIDE SEQUENCE [LARGE SCALE GENOMIC DNA]</scope>
    <source>
        <strain evidence="2 3">DSM 18319</strain>
    </source>
</reference>
<feature type="region of interest" description="Disordered" evidence="1">
    <location>
        <begin position="1"/>
        <end position="25"/>
    </location>
</feature>
<dbReference type="InterPro" id="IPR006427">
    <property type="entry name" value="Portal_HK97"/>
</dbReference>
<accession>A0A4Q8ARM2</accession>
<dbReference type="Gene3D" id="1.20.1270.210">
    <property type="match status" value="1"/>
</dbReference>
<dbReference type="RefSeq" id="WP_130506906.1">
    <property type="nucleotide sequence ID" value="NZ_SHLC01000001.1"/>
</dbReference>
<dbReference type="EMBL" id="SHLC01000001">
    <property type="protein sequence ID" value="RZU66755.1"/>
    <property type="molecule type" value="Genomic_DNA"/>
</dbReference>
<gene>
    <name evidence="2" type="ORF">EV379_3121</name>
</gene>
<dbReference type="NCBIfam" id="TIGR01537">
    <property type="entry name" value="portal_HK97"/>
    <property type="match status" value="1"/>
</dbReference>